<organism evidence="2 3">
    <name type="scientific">Tropilaelaps mercedesae</name>
    <dbReference type="NCBI Taxonomy" id="418985"/>
    <lineage>
        <taxon>Eukaryota</taxon>
        <taxon>Metazoa</taxon>
        <taxon>Ecdysozoa</taxon>
        <taxon>Arthropoda</taxon>
        <taxon>Chelicerata</taxon>
        <taxon>Arachnida</taxon>
        <taxon>Acari</taxon>
        <taxon>Parasitiformes</taxon>
        <taxon>Mesostigmata</taxon>
        <taxon>Gamasina</taxon>
        <taxon>Dermanyssoidea</taxon>
        <taxon>Laelapidae</taxon>
        <taxon>Tropilaelaps</taxon>
    </lineage>
</organism>
<dbReference type="STRING" id="418985.A0A1V9XG90"/>
<comment type="caution">
    <text evidence="2">The sequence shown here is derived from an EMBL/GenBank/DDBJ whole genome shotgun (WGS) entry which is preliminary data.</text>
</comment>
<dbReference type="InterPro" id="IPR050230">
    <property type="entry name" value="CALM/Myosin/TropC-like"/>
</dbReference>
<dbReference type="EMBL" id="MNPL01011591">
    <property type="protein sequence ID" value="OQR72519.1"/>
    <property type="molecule type" value="Genomic_DNA"/>
</dbReference>
<dbReference type="GO" id="GO:0005509">
    <property type="term" value="F:calcium ion binding"/>
    <property type="evidence" value="ECO:0007669"/>
    <property type="project" value="InterPro"/>
</dbReference>
<feature type="domain" description="EF-hand" evidence="1">
    <location>
        <begin position="22"/>
        <end position="57"/>
    </location>
</feature>
<name>A0A1V9XG90_9ACAR</name>
<evidence type="ECO:0000313" key="2">
    <source>
        <dbReference type="EMBL" id="OQR72519.1"/>
    </source>
</evidence>
<dbReference type="InterPro" id="IPR011992">
    <property type="entry name" value="EF-hand-dom_pair"/>
</dbReference>
<dbReference type="Proteomes" id="UP000192247">
    <property type="component" value="Unassembled WGS sequence"/>
</dbReference>
<proteinExistence type="predicted"/>
<keyword evidence="3" id="KW-1185">Reference proteome</keyword>
<reference evidence="2 3" key="1">
    <citation type="journal article" date="2017" name="Gigascience">
        <title>Draft genome of the honey bee ectoparasitic mite, Tropilaelaps mercedesae, is shaped by the parasitic life history.</title>
        <authorList>
            <person name="Dong X."/>
            <person name="Armstrong S.D."/>
            <person name="Xia D."/>
            <person name="Makepeace B.L."/>
            <person name="Darby A.C."/>
            <person name="Kadowaki T."/>
        </authorList>
    </citation>
    <scope>NUCLEOTIDE SEQUENCE [LARGE SCALE GENOMIC DNA]</scope>
    <source>
        <strain evidence="2">Wuxi-XJTLU</strain>
    </source>
</reference>
<dbReference type="Gene3D" id="1.10.238.10">
    <property type="entry name" value="EF-hand"/>
    <property type="match status" value="2"/>
</dbReference>
<dbReference type="PANTHER" id="PTHR23048:SF49">
    <property type="entry name" value="FI08416P-RELATED"/>
    <property type="match status" value="1"/>
</dbReference>
<evidence type="ECO:0000259" key="1">
    <source>
        <dbReference type="PROSITE" id="PS50222"/>
    </source>
</evidence>
<dbReference type="InterPro" id="IPR002048">
    <property type="entry name" value="EF_hand_dom"/>
</dbReference>
<evidence type="ECO:0000313" key="3">
    <source>
        <dbReference type="Proteomes" id="UP000192247"/>
    </source>
</evidence>
<sequence length="354" mass="39271">MLTDSSTGAMRVSTPTTMVKILEEPDIEEAFYLYDTVGDGRISVSQIGDVLRAVGQNPTEVALRKCAADHKAGEYSETPQFQMPAFMIDRRCQIWPRKCRSTRPASAGPRGLHLQVGISTPLRAVRIFASLVGGGHLLRPSEPDLVKGRRHFAAGNDRPVEPACDRISLDEFMPILNAIGKHKLDASEADFVEVSFMKKAAQVKGGRRNNPRRRVKSYRMPPLPDGIGPLCSARGHRRHVSLSPPTADMKRRHCARFRMRKHGVQQTLKSVSSSSSIPHSAIESAAHPVRGTIKREGNGFIQAVEMRRILTSIGDRLTEEEAEQILEGLEDSQGNINYEGRFRPPTRVNRLLKG</sequence>
<dbReference type="InParanoid" id="A0A1V9XG90"/>
<dbReference type="PANTHER" id="PTHR23048">
    <property type="entry name" value="MYOSIN LIGHT CHAIN 1, 3"/>
    <property type="match status" value="1"/>
</dbReference>
<protein>
    <submittedName>
        <fullName evidence="2">Myosin-2 essential light chain-like</fullName>
    </submittedName>
</protein>
<accession>A0A1V9XG90</accession>
<gene>
    <name evidence="2" type="ORF">BIW11_03757</name>
</gene>
<dbReference type="GO" id="GO:0016460">
    <property type="term" value="C:myosin II complex"/>
    <property type="evidence" value="ECO:0007669"/>
    <property type="project" value="TreeGrafter"/>
</dbReference>
<dbReference type="SUPFAM" id="SSF47473">
    <property type="entry name" value="EF-hand"/>
    <property type="match status" value="1"/>
</dbReference>
<dbReference type="PROSITE" id="PS50222">
    <property type="entry name" value="EF_HAND_2"/>
    <property type="match status" value="1"/>
</dbReference>
<dbReference type="AlphaFoldDB" id="A0A1V9XG90"/>